<reference evidence="3 4" key="1">
    <citation type="submission" date="2019-09" db="EMBL/GenBank/DDBJ databases">
        <title>Draft genome sequences of 48 bacterial type strains from the CCUG.</title>
        <authorList>
            <person name="Tunovic T."/>
            <person name="Pineiro-Iglesias B."/>
            <person name="Unosson C."/>
            <person name="Inganas E."/>
            <person name="Ohlen M."/>
            <person name="Cardew S."/>
            <person name="Jensie-Markopoulos S."/>
            <person name="Salva-Serra F."/>
            <person name="Jaen-Luchoro D."/>
            <person name="Karlsson R."/>
            <person name="Svensson-Stadler L."/>
            <person name="Chun J."/>
            <person name="Moore E."/>
        </authorList>
    </citation>
    <scope>NUCLEOTIDE SEQUENCE [LARGE SCALE GENOMIC DNA]</scope>
    <source>
        <strain evidence="3 4">CCUG 30977</strain>
    </source>
</reference>
<keyword evidence="4" id="KW-1185">Reference proteome</keyword>
<sequence length="63" mass="6964">MNDRPLLRHLSWIVLLKLVLLTVLWWVFFRPVQVPVHPDTAAAHIAPGPAPAADPTAPQGVRP</sequence>
<gene>
    <name evidence="3" type="ORF">F7Q92_14260</name>
</gene>
<organism evidence="3 4">
    <name type="scientific">Ideonella dechloratans</name>
    <dbReference type="NCBI Taxonomy" id="36863"/>
    <lineage>
        <taxon>Bacteria</taxon>
        <taxon>Pseudomonadati</taxon>
        <taxon>Pseudomonadota</taxon>
        <taxon>Betaproteobacteria</taxon>
        <taxon>Burkholderiales</taxon>
        <taxon>Sphaerotilaceae</taxon>
        <taxon>Ideonella</taxon>
    </lineage>
</organism>
<name>A0A643FA26_IDEDE</name>
<proteinExistence type="predicted"/>
<protein>
    <submittedName>
        <fullName evidence="3">Uncharacterized protein</fullName>
    </submittedName>
</protein>
<dbReference type="InterPro" id="IPR054636">
    <property type="entry name" value="CydP"/>
</dbReference>
<dbReference type="Proteomes" id="UP000430120">
    <property type="component" value="Unassembled WGS sequence"/>
</dbReference>
<evidence type="ECO:0000256" key="2">
    <source>
        <dbReference type="SAM" id="Phobius"/>
    </source>
</evidence>
<feature type="transmembrane region" description="Helical" evidence="2">
    <location>
        <begin position="12"/>
        <end position="29"/>
    </location>
</feature>
<keyword evidence="2" id="KW-1133">Transmembrane helix</keyword>
<feature type="region of interest" description="Disordered" evidence="1">
    <location>
        <begin position="43"/>
        <end position="63"/>
    </location>
</feature>
<dbReference type="NCBIfam" id="NF045611">
    <property type="entry name" value="small_CydP"/>
    <property type="match status" value="1"/>
</dbReference>
<keyword evidence="2" id="KW-0812">Transmembrane</keyword>
<accession>A0A643FA26</accession>
<keyword evidence="2" id="KW-0472">Membrane</keyword>
<evidence type="ECO:0000256" key="1">
    <source>
        <dbReference type="SAM" id="MobiDB-lite"/>
    </source>
</evidence>
<dbReference type="RefSeq" id="WP_151124795.1">
    <property type="nucleotide sequence ID" value="NZ_CP088081.1"/>
</dbReference>
<evidence type="ECO:0000313" key="4">
    <source>
        <dbReference type="Proteomes" id="UP000430120"/>
    </source>
</evidence>
<dbReference type="EMBL" id="VZPB01000035">
    <property type="protein sequence ID" value="KAB0579918.1"/>
    <property type="molecule type" value="Genomic_DNA"/>
</dbReference>
<dbReference type="AlphaFoldDB" id="A0A643FA26"/>
<comment type="caution">
    <text evidence="3">The sequence shown here is derived from an EMBL/GenBank/DDBJ whole genome shotgun (WGS) entry which is preliminary data.</text>
</comment>
<evidence type="ECO:0000313" key="3">
    <source>
        <dbReference type="EMBL" id="KAB0579918.1"/>
    </source>
</evidence>